<proteinExistence type="predicted"/>
<evidence type="ECO:0000313" key="2">
    <source>
        <dbReference type="Proteomes" id="UP000214646"/>
    </source>
</evidence>
<keyword evidence="2" id="KW-1185">Reference proteome</keyword>
<organism evidence="1 2">
    <name type="scientific">Fimbriiglobus ruber</name>
    <dbReference type="NCBI Taxonomy" id="1908690"/>
    <lineage>
        <taxon>Bacteria</taxon>
        <taxon>Pseudomonadati</taxon>
        <taxon>Planctomycetota</taxon>
        <taxon>Planctomycetia</taxon>
        <taxon>Gemmatales</taxon>
        <taxon>Gemmataceae</taxon>
        <taxon>Fimbriiglobus</taxon>
    </lineage>
</organism>
<evidence type="ECO:0000313" key="1">
    <source>
        <dbReference type="EMBL" id="OWK42409.1"/>
    </source>
</evidence>
<dbReference type="Proteomes" id="UP000214646">
    <property type="component" value="Unassembled WGS sequence"/>
</dbReference>
<accession>A0A225DYS8</accession>
<comment type="caution">
    <text evidence="1">The sequence shown here is derived from an EMBL/GenBank/DDBJ whole genome shotgun (WGS) entry which is preliminary data.</text>
</comment>
<protein>
    <submittedName>
        <fullName evidence="1">Uncharacterized protein</fullName>
    </submittedName>
</protein>
<dbReference type="EMBL" id="NIDE01000005">
    <property type="protein sequence ID" value="OWK42409.1"/>
    <property type="molecule type" value="Genomic_DNA"/>
</dbReference>
<dbReference type="AlphaFoldDB" id="A0A225DYS8"/>
<reference evidence="2" key="1">
    <citation type="submission" date="2017-06" db="EMBL/GenBank/DDBJ databases">
        <title>Genome analysis of Fimbriiglobus ruber SP5, the first member of the order Planctomycetales with confirmed chitinolytic capability.</title>
        <authorList>
            <person name="Ravin N.V."/>
            <person name="Rakitin A.L."/>
            <person name="Ivanova A.A."/>
            <person name="Beletsky A.V."/>
            <person name="Kulichevskaya I.S."/>
            <person name="Mardanov A.V."/>
            <person name="Dedysh S.N."/>
        </authorList>
    </citation>
    <scope>NUCLEOTIDE SEQUENCE [LARGE SCALE GENOMIC DNA]</scope>
    <source>
        <strain evidence="2">SP5</strain>
    </source>
</reference>
<name>A0A225DYS8_9BACT</name>
<sequence>MGGGALSERGAYIVDTQTGEVFAIVGDQKPRSIGKVGAKE</sequence>
<gene>
    <name evidence="1" type="ORF">FRUB_04487</name>
</gene>